<dbReference type="PATRIC" id="fig|1635277.3.peg.130"/>
<dbReference type="SUPFAM" id="SSF102114">
    <property type="entry name" value="Radical SAM enzymes"/>
    <property type="match status" value="1"/>
</dbReference>
<dbReference type="InterPro" id="IPR007197">
    <property type="entry name" value="rSAM"/>
</dbReference>
<dbReference type="SFLD" id="SFLDG01082">
    <property type="entry name" value="B12-binding_domain_containing"/>
    <property type="match status" value="1"/>
</dbReference>
<dbReference type="AlphaFoldDB" id="A0A124G0P2"/>
<dbReference type="InterPro" id="IPR018768">
    <property type="entry name" value="DUF2344"/>
</dbReference>
<comment type="caution">
    <text evidence="2">The sequence shown here is derived from an EMBL/GenBank/DDBJ whole genome shotgun (WGS) entry which is preliminary data.</text>
</comment>
<dbReference type="InterPro" id="IPR023862">
    <property type="entry name" value="CHP03960_rSAM"/>
</dbReference>
<evidence type="ECO:0000313" key="2">
    <source>
        <dbReference type="EMBL" id="KUK88120.1"/>
    </source>
</evidence>
<gene>
    <name evidence="2" type="ORF">XE03_0126</name>
</gene>
<evidence type="ECO:0000259" key="1">
    <source>
        <dbReference type="PROSITE" id="PS51918"/>
    </source>
</evidence>
<dbReference type="Pfam" id="PF04055">
    <property type="entry name" value="Radical_SAM"/>
    <property type="match status" value="1"/>
</dbReference>
<dbReference type="SMART" id="SM00729">
    <property type="entry name" value="Elp3"/>
    <property type="match status" value="1"/>
</dbReference>
<dbReference type="GO" id="GO:0051536">
    <property type="term" value="F:iron-sulfur cluster binding"/>
    <property type="evidence" value="ECO:0007669"/>
    <property type="project" value="InterPro"/>
</dbReference>
<dbReference type="PANTHER" id="PTHR42731:SF1">
    <property type="entry name" value="RADICAL SAM DOMAIN PROTEIN"/>
    <property type="match status" value="1"/>
</dbReference>
<dbReference type="Pfam" id="PF10105">
    <property type="entry name" value="DUF2344"/>
    <property type="match status" value="1"/>
</dbReference>
<dbReference type="GO" id="GO:0003824">
    <property type="term" value="F:catalytic activity"/>
    <property type="evidence" value="ECO:0007669"/>
    <property type="project" value="InterPro"/>
</dbReference>
<sequence length="826" mass="96229">MKNYPDNLLRKVKNPLQYIGNEFNFIKKDSENKIRVLLSFPDLYSIGMSSYGHLLNYHYFNSFEDVYAERVYAVENDMEELLRKEDIPLLSLETKTPLNEFDLVGFTVEYELTFTNILQILELGRIPLLSKDRDEKSPIVIAGGTVTYNPLPIRDFIDVFFIGESEGMVEDIVSIMRKLKWGEITRYQTLQLFDQLDYTYIPQLSGKNKDVYQRIDENFFERKSIQSPLVPIARTVYERDVVEISRGCTRGCRFCQAGYIYRPLREKKKEIVISDCTEIVKNTGYDEVTLLSLSATDYRELFPLLKGLKKNLSRNKISISLPSLRIGEIKNDLLSEISDIRKSGLTIAVETGSERLKKVINKNISTEEIFETIERGKKLGWKHVKLYFMIGLPTENESDLDETVKLLNDLGKRFRELILNVSISPFVARPFTPFQWLKQDDIETSRKKIERIVHGVKSKNVSITYRDPNISFLEGVFARGDEKLNKLVLNAYKNGSRLDEWSEFFDFKKWEEAAKDLNIDLKGYLRERKMEESLPWDFINCKVSKSYLKKEFLASQKEILTEDCRRDSCTGCSACKGEIAGELIKKEGVHFSSVSDFVRRKQKKLINPLIKKTKVLLLYSVDNKLQYLSHLTMINILNTGFRRSKLPFIYTQGFNPRIKMNLGYPKPVFVYSQMEMVEVYLDGLFVPNILENLNSSFPEGIKFFYAKELLNEKDSIISRVNRLKMVFEFDVGRENLEGIKKFLESEKFLVVRNINQKEEEVDIRKYVDIIEVGKGYVKVVLVLGKDGNIKFEELYKKVLLIEELKDVNVYREKFFIFENGKVVEVI</sequence>
<dbReference type="InterPro" id="IPR006638">
    <property type="entry name" value="Elp3/MiaA/NifB-like_rSAM"/>
</dbReference>
<dbReference type="CDD" id="cd01335">
    <property type="entry name" value="Radical_SAM"/>
    <property type="match status" value="1"/>
</dbReference>
<dbReference type="Gene3D" id="3.80.30.20">
    <property type="entry name" value="tm_1862 like domain"/>
    <property type="match status" value="1"/>
</dbReference>
<dbReference type="InterPro" id="IPR058240">
    <property type="entry name" value="rSAM_sf"/>
</dbReference>
<organism evidence="2 3">
    <name type="scientific">candidate division TA06 bacterium 34_109</name>
    <dbReference type="NCBI Taxonomy" id="1635277"/>
    <lineage>
        <taxon>Bacteria</taxon>
        <taxon>Bacteria division TA06</taxon>
    </lineage>
</organism>
<dbReference type="NCBIfam" id="TIGR03960">
    <property type="entry name" value="rSAM_fuse_unch"/>
    <property type="match status" value="1"/>
</dbReference>
<reference evidence="3" key="1">
    <citation type="journal article" date="2015" name="MBio">
        <title>Genome-Resolved Metagenomic Analysis Reveals Roles for Candidate Phyla and Other Microbial Community Members in Biogeochemical Transformations in Oil Reservoirs.</title>
        <authorList>
            <person name="Hu P."/>
            <person name="Tom L."/>
            <person name="Singh A."/>
            <person name="Thomas B.C."/>
            <person name="Baker B.J."/>
            <person name="Piceno Y.M."/>
            <person name="Andersen G.L."/>
            <person name="Banfield J.F."/>
        </authorList>
    </citation>
    <scope>NUCLEOTIDE SEQUENCE [LARGE SCALE GENOMIC DNA]</scope>
</reference>
<dbReference type="InterPro" id="IPR023404">
    <property type="entry name" value="rSAM_horseshoe"/>
</dbReference>
<feature type="domain" description="Radical SAM core" evidence="1">
    <location>
        <begin position="234"/>
        <end position="466"/>
    </location>
</feature>
<dbReference type="EMBL" id="LGGX01000001">
    <property type="protein sequence ID" value="KUK88120.1"/>
    <property type="molecule type" value="Genomic_DNA"/>
</dbReference>
<dbReference type="PANTHER" id="PTHR42731">
    <property type="entry name" value="SLL1084 PROTEIN"/>
    <property type="match status" value="1"/>
</dbReference>
<evidence type="ECO:0000313" key="3">
    <source>
        <dbReference type="Proteomes" id="UP000053467"/>
    </source>
</evidence>
<dbReference type="Proteomes" id="UP000053467">
    <property type="component" value="Unassembled WGS sequence"/>
</dbReference>
<dbReference type="InterPro" id="IPR045784">
    <property type="entry name" value="Radical_SAM_N2"/>
</dbReference>
<proteinExistence type="predicted"/>
<accession>A0A124G0P2</accession>
<protein>
    <submittedName>
        <fullName evidence="2">Fe-S oxidoreductase</fullName>
    </submittedName>
</protein>
<name>A0A124G0P2_UNCT6</name>
<dbReference type="NCBIfam" id="TIGR03936">
    <property type="entry name" value="sam_1_link_chp"/>
    <property type="match status" value="1"/>
</dbReference>
<dbReference type="Pfam" id="PF19864">
    <property type="entry name" value="Radical_SAM_N2"/>
    <property type="match status" value="1"/>
</dbReference>
<dbReference type="SFLD" id="SFLDS00029">
    <property type="entry name" value="Radical_SAM"/>
    <property type="match status" value="1"/>
</dbReference>
<dbReference type="PROSITE" id="PS51918">
    <property type="entry name" value="RADICAL_SAM"/>
    <property type="match status" value="1"/>
</dbReference>